<dbReference type="InterPro" id="IPR008967">
    <property type="entry name" value="p53-like_TF_DNA-bd_sf"/>
</dbReference>
<reference evidence="17 18" key="1">
    <citation type="submission" date="2024-05" db="EMBL/GenBank/DDBJ databases">
        <title>Genetic variation in Jamaican populations of the coffee berry borer (Hypothenemus hampei).</title>
        <authorList>
            <person name="Errbii M."/>
            <person name="Myrie A."/>
        </authorList>
    </citation>
    <scope>NUCLEOTIDE SEQUENCE [LARGE SCALE GENOMIC DNA]</scope>
    <source>
        <strain evidence="17">JA-Hopewell-2020-01-JO</strain>
        <tissue evidence="17">Whole body</tissue>
    </source>
</reference>
<dbReference type="AlphaFoldDB" id="A0ABD1EA20"/>
<evidence type="ECO:0000256" key="15">
    <source>
        <dbReference type="SAM" id="Coils"/>
    </source>
</evidence>
<evidence type="ECO:0000256" key="10">
    <source>
        <dbReference type="ARBA" id="ARBA00023163"/>
    </source>
</evidence>
<protein>
    <recommendedName>
        <fullName evidence="14">Signal transducer and activator of transcription</fullName>
    </recommendedName>
</protein>
<feature type="domain" description="SH2" evidence="16">
    <location>
        <begin position="592"/>
        <end position="644"/>
    </location>
</feature>
<keyword evidence="11 14" id="KW-0539">Nucleus</keyword>
<dbReference type="Gene3D" id="1.10.532.10">
    <property type="entry name" value="STAT transcription factor, N-terminal domain"/>
    <property type="match status" value="1"/>
</dbReference>
<organism evidence="17 18">
    <name type="scientific">Hypothenemus hampei</name>
    <name type="common">Coffee berry borer</name>
    <dbReference type="NCBI Taxonomy" id="57062"/>
    <lineage>
        <taxon>Eukaryota</taxon>
        <taxon>Metazoa</taxon>
        <taxon>Ecdysozoa</taxon>
        <taxon>Arthropoda</taxon>
        <taxon>Hexapoda</taxon>
        <taxon>Insecta</taxon>
        <taxon>Pterygota</taxon>
        <taxon>Neoptera</taxon>
        <taxon>Endopterygota</taxon>
        <taxon>Coleoptera</taxon>
        <taxon>Polyphaga</taxon>
        <taxon>Cucujiformia</taxon>
        <taxon>Curculionidae</taxon>
        <taxon>Scolytinae</taxon>
        <taxon>Hypothenemus</taxon>
    </lineage>
</organism>
<dbReference type="Gene3D" id="1.10.238.10">
    <property type="entry name" value="EF-hand"/>
    <property type="match status" value="1"/>
</dbReference>
<dbReference type="Proteomes" id="UP001566132">
    <property type="component" value="Unassembled WGS sequence"/>
</dbReference>
<dbReference type="Pfam" id="PF02864">
    <property type="entry name" value="STAT_bind"/>
    <property type="match status" value="1"/>
</dbReference>
<proteinExistence type="inferred from homology"/>
<dbReference type="Gene3D" id="1.20.1050.20">
    <property type="entry name" value="STAT transcription factor, all-alpha domain"/>
    <property type="match status" value="1"/>
</dbReference>
<dbReference type="InterPro" id="IPR013800">
    <property type="entry name" value="STAT_TF_alpha"/>
</dbReference>
<dbReference type="Pfam" id="PF02865">
    <property type="entry name" value="STAT_int"/>
    <property type="match status" value="1"/>
</dbReference>
<dbReference type="Gene3D" id="2.60.40.630">
    <property type="entry name" value="STAT transcription factor, DNA-binding domain"/>
    <property type="match status" value="1"/>
</dbReference>
<dbReference type="GO" id="GO:0007166">
    <property type="term" value="P:cell surface receptor signaling pathway"/>
    <property type="evidence" value="ECO:0007669"/>
    <property type="project" value="UniProtKB-ARBA"/>
</dbReference>
<dbReference type="SUPFAM" id="SSF55550">
    <property type="entry name" value="SH2 domain"/>
    <property type="match status" value="1"/>
</dbReference>
<evidence type="ECO:0000256" key="7">
    <source>
        <dbReference type="ARBA" id="ARBA00023015"/>
    </source>
</evidence>
<keyword evidence="8 14" id="KW-0238">DNA-binding</keyword>
<keyword evidence="7 14" id="KW-0805">Transcription regulation</keyword>
<name>A0ABD1EA20_HYPHA</name>
<evidence type="ECO:0000313" key="17">
    <source>
        <dbReference type="EMBL" id="KAL1491221.1"/>
    </source>
</evidence>
<dbReference type="FunFam" id="1.10.238.10:FF:000029">
    <property type="entry name" value="Signal transducer and transcription activator 6"/>
    <property type="match status" value="1"/>
</dbReference>
<evidence type="ECO:0000256" key="6">
    <source>
        <dbReference type="ARBA" id="ARBA00022999"/>
    </source>
</evidence>
<comment type="subunit">
    <text evidence="12">Forms a homodimer or a heterodimer with a related family member.</text>
</comment>
<keyword evidence="18" id="KW-1185">Reference proteome</keyword>
<keyword evidence="4 14" id="KW-0963">Cytoplasm</keyword>
<comment type="subcellular location">
    <subcellularLocation>
        <location evidence="2 14">Cytoplasm</location>
    </subcellularLocation>
    <subcellularLocation>
        <location evidence="1 14">Nucleus</location>
    </subcellularLocation>
</comment>
<gene>
    <name evidence="17" type="ORF">ABEB36_011852</name>
</gene>
<dbReference type="Gene3D" id="3.30.505.10">
    <property type="entry name" value="SH2 domain"/>
    <property type="match status" value="1"/>
</dbReference>
<dbReference type="InterPro" id="IPR013801">
    <property type="entry name" value="STAT_TF_DNA-bd"/>
</dbReference>
<dbReference type="InterPro" id="IPR036860">
    <property type="entry name" value="SH2_dom_sf"/>
</dbReference>
<dbReference type="Pfam" id="PF00017">
    <property type="entry name" value="SH2"/>
    <property type="match status" value="1"/>
</dbReference>
<dbReference type="EMBL" id="JBDJPC010000009">
    <property type="protein sequence ID" value="KAL1491221.1"/>
    <property type="molecule type" value="Genomic_DNA"/>
</dbReference>
<dbReference type="Pfam" id="PF01017">
    <property type="entry name" value="STAT_alpha"/>
    <property type="match status" value="1"/>
</dbReference>
<dbReference type="GO" id="GO:0001228">
    <property type="term" value="F:DNA-binding transcription activator activity, RNA polymerase II-specific"/>
    <property type="evidence" value="ECO:0007669"/>
    <property type="project" value="UniProtKB-ARBA"/>
</dbReference>
<evidence type="ECO:0000256" key="8">
    <source>
        <dbReference type="ARBA" id="ARBA00023125"/>
    </source>
</evidence>
<evidence type="ECO:0000259" key="16">
    <source>
        <dbReference type="PROSITE" id="PS50001"/>
    </source>
</evidence>
<evidence type="ECO:0000256" key="14">
    <source>
        <dbReference type="RuleBase" id="RU046415"/>
    </source>
</evidence>
<evidence type="ECO:0000256" key="5">
    <source>
        <dbReference type="ARBA" id="ARBA00022553"/>
    </source>
</evidence>
<dbReference type="PANTHER" id="PTHR11801">
    <property type="entry name" value="SIGNAL TRANSDUCER AND ACTIVATOR OF TRANSCRIPTION"/>
    <property type="match status" value="1"/>
</dbReference>
<dbReference type="SUPFAM" id="SSF48092">
    <property type="entry name" value="Transcription factor STAT-4 N-domain"/>
    <property type="match status" value="1"/>
</dbReference>
<dbReference type="InterPro" id="IPR012345">
    <property type="entry name" value="STAT_TF_DNA-bd_N"/>
</dbReference>
<dbReference type="Pfam" id="PF21354">
    <property type="entry name" value="STAT_linker"/>
    <property type="match status" value="1"/>
</dbReference>
<evidence type="ECO:0000313" key="18">
    <source>
        <dbReference type="Proteomes" id="UP001566132"/>
    </source>
</evidence>
<evidence type="ECO:0000256" key="1">
    <source>
        <dbReference type="ARBA" id="ARBA00004123"/>
    </source>
</evidence>
<dbReference type="FunFam" id="2.60.40.630:FF:000003">
    <property type="entry name" value="Signal transducer and transcription activator 6"/>
    <property type="match status" value="1"/>
</dbReference>
<dbReference type="CDD" id="cd16855">
    <property type="entry name" value="STAT5_CCD"/>
    <property type="match status" value="1"/>
</dbReference>
<keyword evidence="9 14" id="KW-0010">Activator</keyword>
<feature type="coiled-coil region" evidence="15">
    <location>
        <begin position="141"/>
        <end position="172"/>
    </location>
</feature>
<keyword evidence="10 14" id="KW-0804">Transcription</keyword>
<keyword evidence="5 14" id="KW-0597">Phosphoprotein</keyword>
<dbReference type="SMART" id="SM00964">
    <property type="entry name" value="STAT_int"/>
    <property type="match status" value="1"/>
</dbReference>
<comment type="caution">
    <text evidence="17">The sequence shown here is derived from an EMBL/GenBank/DDBJ whole genome shotgun (WGS) entry which is preliminary data.</text>
</comment>
<dbReference type="InterPro" id="IPR013799">
    <property type="entry name" value="STAT_TF_prot_interaction"/>
</dbReference>
<dbReference type="GO" id="GO:0005634">
    <property type="term" value="C:nucleus"/>
    <property type="evidence" value="ECO:0007669"/>
    <property type="project" value="UniProtKB-SubCell"/>
</dbReference>
<dbReference type="SUPFAM" id="SSF47655">
    <property type="entry name" value="STAT"/>
    <property type="match status" value="1"/>
</dbReference>
<evidence type="ECO:0000256" key="12">
    <source>
        <dbReference type="ARBA" id="ARBA00064301"/>
    </source>
</evidence>
<comment type="similarity">
    <text evidence="3 14">Belongs to the transcription factor STAT family.</text>
</comment>
<evidence type="ECO:0000256" key="2">
    <source>
        <dbReference type="ARBA" id="ARBA00004496"/>
    </source>
</evidence>
<dbReference type="InterPro" id="IPR000980">
    <property type="entry name" value="SH2"/>
</dbReference>
<dbReference type="CDD" id="cd09919">
    <property type="entry name" value="SH2_STAT_family"/>
    <property type="match status" value="1"/>
</dbReference>
<evidence type="ECO:0000256" key="13">
    <source>
        <dbReference type="PROSITE-ProRule" id="PRU00191"/>
    </source>
</evidence>
<dbReference type="InterPro" id="IPR048988">
    <property type="entry name" value="STAT_linker"/>
</dbReference>
<dbReference type="InterPro" id="IPR001217">
    <property type="entry name" value="STAT"/>
</dbReference>
<dbReference type="InterPro" id="IPR046994">
    <property type="entry name" value="STAT5_CC"/>
</dbReference>
<dbReference type="InterPro" id="IPR015988">
    <property type="entry name" value="STAT_TF_CC"/>
</dbReference>
<evidence type="ECO:0000256" key="3">
    <source>
        <dbReference type="ARBA" id="ARBA00005586"/>
    </source>
</evidence>
<evidence type="ECO:0000256" key="4">
    <source>
        <dbReference type="ARBA" id="ARBA00022490"/>
    </source>
</evidence>
<dbReference type="InterPro" id="IPR036535">
    <property type="entry name" value="STAT_N_sf"/>
</dbReference>
<keyword evidence="6 13" id="KW-0727">SH2 domain</keyword>
<evidence type="ECO:0000256" key="9">
    <source>
        <dbReference type="ARBA" id="ARBA00023159"/>
    </source>
</evidence>
<dbReference type="PROSITE" id="PS50001">
    <property type="entry name" value="SH2"/>
    <property type="match status" value="1"/>
</dbReference>
<dbReference type="GO" id="GO:0005737">
    <property type="term" value="C:cytoplasm"/>
    <property type="evidence" value="ECO:0007669"/>
    <property type="project" value="UniProtKB-SubCell"/>
</dbReference>
<keyword evidence="15" id="KW-0175">Coiled coil</keyword>
<sequence>MALWAKARQLPQYSVHLQELRAIYGEHFPIEVRSVLAHFIEENFWLNPEPQRCMTGHDQYIANLINQLIQEIENKAECSNDASEYYFGKLKLAEAAKMFRQRYSSNPIQLFNLIRRCLEMEVKCLEAAGVDLLGVIPMLPVKNSVDEIKQKIEELKRQIQEMAEDTNQLELEQSTFARLYDECTRVNAHLQQFKNHKTPTEHDQQALQYVNRKNLLEQDLNRRVAVMMELRMKITEKFTHSHQLLVQVQNQVVDDELMRWKRGQQLAGNGVPFKSSIDQIQDWCEILTDLIWTIRKNINRVSSLKQELSLEPAGVVDVLPTILSEVTKLLSSLIMSTFIIEQQPPQVMKTNTRFNTTVRLLVGNKLDIVKLPVHVKVAIISETQANMLIMHDKMFKGGDSSGDISNNTCAMEYHHSSRQLSATFRNMQLKRIKRAEKKGSESVMDEKFALFYQSQFSIGDGELVFQVWTLSLPVVVIVHGNQEPNAWATVTWDNAFSEPGRTPFQVPDKVPWSKMRETLSQKFKQATGRGLSEENLEFLAEKAFRGNYSEAANYMLSWPQFCKEPLIDRNFTFWEWFFAVMKLTREHLRGPWMDGAIMGFVKKKEAEDMLASCLAGTFLLRFSDSELGGITIAFISGKLNHTKHNCAYLHAPSLIESQEVFSLQPFTTRDFQVRSLADRIGDLIHLTHLFPDTLKDFYFQKYYTPYQEQARQPNGYIKPTLVTQVLGLSHSYNATPQHTMYMSPNSIRNAAMSPNSIRNTTVSPNSIRNVAMSPNSISNTAISPNSIRNSAMSPNLIRNTPSVVSSYSGSTVSNSTRLSGGAAFVTIACLDSLDEDSYADIDLHDIIYK</sequence>
<accession>A0ABD1EA20</accession>
<evidence type="ECO:0000256" key="11">
    <source>
        <dbReference type="ARBA" id="ARBA00023242"/>
    </source>
</evidence>
<dbReference type="SUPFAM" id="SSF49417">
    <property type="entry name" value="p53-like transcription factors"/>
    <property type="match status" value="1"/>
</dbReference>
<dbReference type="GO" id="GO:0000977">
    <property type="term" value="F:RNA polymerase II transcription regulatory region sequence-specific DNA binding"/>
    <property type="evidence" value="ECO:0007669"/>
    <property type="project" value="UniProtKB-ARBA"/>
</dbReference>